<dbReference type="Pfam" id="PF05960">
    <property type="entry name" value="DUF885"/>
    <property type="match status" value="1"/>
</dbReference>
<comment type="caution">
    <text evidence="1">The sequence shown here is derived from an EMBL/GenBank/DDBJ whole genome shotgun (WGS) entry which is preliminary data.</text>
</comment>
<name>A0ABR5YH96_9SPHN</name>
<gene>
    <name evidence="1" type="ORF">AVT10_02430</name>
</gene>
<organism evidence="1 2">
    <name type="scientific">Sphingomonas hankookensis</name>
    <dbReference type="NCBI Taxonomy" id="563996"/>
    <lineage>
        <taxon>Bacteria</taxon>
        <taxon>Pseudomonadati</taxon>
        <taxon>Pseudomonadota</taxon>
        <taxon>Alphaproteobacteria</taxon>
        <taxon>Sphingomonadales</taxon>
        <taxon>Sphingomonadaceae</taxon>
        <taxon>Sphingomonas</taxon>
    </lineage>
</organism>
<dbReference type="PANTHER" id="PTHR33361:SF2">
    <property type="entry name" value="DUF885 DOMAIN-CONTAINING PROTEIN"/>
    <property type="match status" value="1"/>
</dbReference>
<accession>A0ABR5YH96</accession>
<reference evidence="2" key="1">
    <citation type="submission" date="2016-01" db="EMBL/GenBank/DDBJ databases">
        <title>Draft genome of Chromobacterium sp. F49.</title>
        <authorList>
            <person name="Hong K.W."/>
        </authorList>
    </citation>
    <scope>NUCLEOTIDE SEQUENCE [LARGE SCALE GENOMIC DNA]</scope>
    <source>
        <strain evidence="2">CN3</strain>
    </source>
</reference>
<dbReference type="RefSeq" id="WP_066687823.1">
    <property type="nucleotide sequence ID" value="NZ_CP117025.1"/>
</dbReference>
<protein>
    <submittedName>
        <fullName evidence="1">Twin-arginine translocation pathway signal</fullName>
    </submittedName>
</protein>
<evidence type="ECO:0000313" key="2">
    <source>
        <dbReference type="Proteomes" id="UP000076609"/>
    </source>
</evidence>
<dbReference type="InterPro" id="IPR006311">
    <property type="entry name" value="TAT_signal"/>
</dbReference>
<dbReference type="PROSITE" id="PS51318">
    <property type="entry name" value="TAT"/>
    <property type="match status" value="1"/>
</dbReference>
<dbReference type="PANTHER" id="PTHR33361">
    <property type="entry name" value="GLR0591 PROTEIN"/>
    <property type="match status" value="1"/>
</dbReference>
<dbReference type="EMBL" id="LQQO01000001">
    <property type="protein sequence ID" value="KZE18898.1"/>
    <property type="molecule type" value="Genomic_DNA"/>
</dbReference>
<sequence>MDLTRRDWIAGAAASTLAAALPARAQQTVTKAIASPADRAAEATLSQIAESWLQDSPESATGLGIDTGPRAALKSRLGDRSAAGQRRLAEHLQAHVATLKAIDTDALSPTTRTDVDVVRTAFETALDGFALPYGDVAVGGWRNTPYVVIQNVGAYLDVPRFLDSDHGIANKADADAYLARLDSYAAQLDGETDRMRAASARGVVAPDFLLDKTLTQLGKARGGDPATWDIVTSLARRTKDIPGDWTARATAIARDKVGPALDRQIAAVRADRAKATADAGMWARPDGDRWYAWALRASTTTPMTPDQVHAQGRDELARLQGQMDPILRKLGYTAGSVGERMTALGKDPRFVFPEGDPGRAQIMALVQNRLNDIRARMPRAFNTLAPGNVEVKRIPPVEEAGAPGAYGGAGSIDGKTPGRMWINLRTTGIWTRYSLPTLVYHEAIPGHVWQGEYTFRLPLIRSLMAFNAFSEGWALYAEQLGDELGAYDGDPVGRLGYLQSLAFRACRMVVDTGLHAKRWTRQQAIDWFATTNGSSVDEVSGEVDRYCSWPGQACGYKVGHSEIVRLRAKAQAALGPRYDFKAFNDLVVQGGGVPMTVLGRNVDAFIAANRA</sequence>
<proteinExistence type="predicted"/>
<dbReference type="Proteomes" id="UP000076609">
    <property type="component" value="Unassembled WGS sequence"/>
</dbReference>
<evidence type="ECO:0000313" key="1">
    <source>
        <dbReference type="EMBL" id="KZE18898.1"/>
    </source>
</evidence>
<keyword evidence="2" id="KW-1185">Reference proteome</keyword>
<dbReference type="InterPro" id="IPR010281">
    <property type="entry name" value="DUF885"/>
</dbReference>